<feature type="transmembrane region" description="Helical" evidence="2">
    <location>
        <begin position="81"/>
        <end position="97"/>
    </location>
</feature>
<feature type="transmembrane region" description="Helical" evidence="2">
    <location>
        <begin position="143"/>
        <end position="163"/>
    </location>
</feature>
<dbReference type="RefSeq" id="WP_221043335.1">
    <property type="nucleotide sequence ID" value="NZ_AP024828.1"/>
</dbReference>
<gene>
    <name evidence="3" type="ORF">MTY59_47960</name>
</gene>
<keyword evidence="2" id="KW-0472">Membrane</keyword>
<feature type="transmembrane region" description="Helical" evidence="2">
    <location>
        <begin position="109"/>
        <end position="128"/>
    </location>
</feature>
<dbReference type="Proteomes" id="UP000826012">
    <property type="component" value="Chromosome"/>
</dbReference>
<keyword evidence="4" id="KW-1185">Reference proteome</keyword>
<evidence type="ECO:0000313" key="4">
    <source>
        <dbReference type="Proteomes" id="UP000826012"/>
    </source>
</evidence>
<accession>A0ABM7SU81</accession>
<reference evidence="3 4" key="1">
    <citation type="submission" date="2021-07" db="EMBL/GenBank/DDBJ databases">
        <title>Complete genome sequence of nontuberculous Mycobacterium sp. TY59.</title>
        <authorList>
            <person name="Fukushima K."/>
        </authorList>
    </citation>
    <scope>NUCLEOTIDE SEQUENCE [LARGE SCALE GENOMIC DNA]</scope>
    <source>
        <strain evidence="3 4">TY59</strain>
    </source>
</reference>
<keyword evidence="2" id="KW-0812">Transmembrane</keyword>
<protein>
    <recommendedName>
        <fullName evidence="5">Integral membrane protein</fullName>
    </recommendedName>
</protein>
<evidence type="ECO:0000256" key="1">
    <source>
        <dbReference type="SAM" id="MobiDB-lite"/>
    </source>
</evidence>
<evidence type="ECO:0000256" key="2">
    <source>
        <dbReference type="SAM" id="Phobius"/>
    </source>
</evidence>
<proteinExistence type="predicted"/>
<evidence type="ECO:0000313" key="3">
    <source>
        <dbReference type="EMBL" id="BCZ24941.1"/>
    </source>
</evidence>
<name>A0ABM7SU81_9MYCO</name>
<keyword evidence="2" id="KW-1133">Transmembrane helix</keyword>
<dbReference type="EMBL" id="AP024828">
    <property type="protein sequence ID" value="BCZ24941.1"/>
    <property type="molecule type" value="Genomic_DNA"/>
</dbReference>
<sequence>MTDNRQGDAAAPHGSASPSTRWERLRHQWNERLQPGEQATVLAWASFTLTFAGLRGLTHWIRAGHGPSGGGVSLGGKHFHHYNIGIGMLATVAGVGLRGSEKQRRHPAAAVAYGAANAMIVDELALLLDLKDVYWASDGRKSVDVAVGVIATGATVAVGMPFWPHVHHALRSRS</sequence>
<feature type="region of interest" description="Disordered" evidence="1">
    <location>
        <begin position="1"/>
        <end position="21"/>
    </location>
</feature>
<organism evidence="3 4">
    <name type="scientific">Mycobacterium senriense</name>
    <dbReference type="NCBI Taxonomy" id="2775496"/>
    <lineage>
        <taxon>Bacteria</taxon>
        <taxon>Bacillati</taxon>
        <taxon>Actinomycetota</taxon>
        <taxon>Actinomycetes</taxon>
        <taxon>Mycobacteriales</taxon>
        <taxon>Mycobacteriaceae</taxon>
        <taxon>Mycobacterium</taxon>
        <taxon>Mycobacterium avium complex (MAC)</taxon>
    </lineage>
</organism>
<evidence type="ECO:0008006" key="5">
    <source>
        <dbReference type="Google" id="ProtNLM"/>
    </source>
</evidence>
<feature type="transmembrane region" description="Helical" evidence="2">
    <location>
        <begin position="41"/>
        <end position="61"/>
    </location>
</feature>